<dbReference type="EMBL" id="DXBY01000049">
    <property type="protein sequence ID" value="HIZ34626.1"/>
    <property type="molecule type" value="Genomic_DNA"/>
</dbReference>
<reference evidence="1" key="1">
    <citation type="journal article" date="2021" name="PeerJ">
        <title>Extensive microbial diversity within the chicken gut microbiome revealed by metagenomics and culture.</title>
        <authorList>
            <person name="Gilroy R."/>
            <person name="Ravi A."/>
            <person name="Getino M."/>
            <person name="Pursley I."/>
            <person name="Horton D.L."/>
            <person name="Alikhan N.F."/>
            <person name="Baker D."/>
            <person name="Gharbi K."/>
            <person name="Hall N."/>
            <person name="Watson M."/>
            <person name="Adriaenssens E.M."/>
            <person name="Foster-Nyarko E."/>
            <person name="Jarju S."/>
            <person name="Secka A."/>
            <person name="Antonio M."/>
            <person name="Oren A."/>
            <person name="Chaudhuri R.R."/>
            <person name="La Ragione R."/>
            <person name="Hildebrand F."/>
            <person name="Pallen M.J."/>
        </authorList>
    </citation>
    <scope>NUCLEOTIDE SEQUENCE</scope>
    <source>
        <strain evidence="1">ChiGjej4B4-7305</strain>
    </source>
</reference>
<proteinExistence type="predicted"/>
<name>A0A9D2J2V8_9MICO</name>
<dbReference type="Proteomes" id="UP000824037">
    <property type="component" value="Unassembled WGS sequence"/>
</dbReference>
<evidence type="ECO:0000313" key="1">
    <source>
        <dbReference type="EMBL" id="HIZ34626.1"/>
    </source>
</evidence>
<evidence type="ECO:0000313" key="2">
    <source>
        <dbReference type="Proteomes" id="UP000824037"/>
    </source>
</evidence>
<sequence length="247" mass="25686">MSIELPRSVVTSLWLAALSRGSAELSQAVAAIQGQDEPHTTSGGGTLSDLLTQLSTEYEVVHAALPVPGAAGVPLEAAEAALAAGEAVLVRATGQTTTTVPEVTEFGSAWEPGAMVTWQVTVSSAVVSMPDSLGEARRDLTEALELAIDALTQMDVARWREEAATEIGQLASADVPPSIARVLPPGLDTRARDLLVRAARLQAIVALATEDDGAAVNMWQADQRAAAMRHVGSTARRAMMAATLSAR</sequence>
<comment type="caution">
    <text evidence="1">The sequence shown here is derived from an EMBL/GenBank/DDBJ whole genome shotgun (WGS) entry which is preliminary data.</text>
</comment>
<reference evidence="1" key="2">
    <citation type="submission" date="2021-04" db="EMBL/GenBank/DDBJ databases">
        <authorList>
            <person name="Gilroy R."/>
        </authorList>
    </citation>
    <scope>NUCLEOTIDE SEQUENCE</scope>
    <source>
        <strain evidence="1">ChiGjej4B4-7305</strain>
    </source>
</reference>
<organism evidence="1 2">
    <name type="scientific">Candidatus Ruania gallistercoris</name>
    <dbReference type="NCBI Taxonomy" id="2838746"/>
    <lineage>
        <taxon>Bacteria</taxon>
        <taxon>Bacillati</taxon>
        <taxon>Actinomycetota</taxon>
        <taxon>Actinomycetes</taxon>
        <taxon>Micrococcales</taxon>
        <taxon>Ruaniaceae</taxon>
        <taxon>Ruania</taxon>
    </lineage>
</organism>
<protein>
    <submittedName>
        <fullName evidence="1">Uncharacterized protein</fullName>
    </submittedName>
</protein>
<gene>
    <name evidence="1" type="ORF">H9815_02520</name>
</gene>
<dbReference type="AlphaFoldDB" id="A0A9D2J2V8"/>
<accession>A0A9D2J2V8</accession>